<evidence type="ECO:0000256" key="10">
    <source>
        <dbReference type="RuleBase" id="RU367032"/>
    </source>
</evidence>
<evidence type="ECO:0000256" key="8">
    <source>
        <dbReference type="ARBA" id="ARBA00029691"/>
    </source>
</evidence>
<evidence type="ECO:0000256" key="5">
    <source>
        <dbReference type="ARBA" id="ARBA00023136"/>
    </source>
</evidence>
<feature type="compositionally biased region" description="Low complexity" evidence="11">
    <location>
        <begin position="237"/>
        <end position="255"/>
    </location>
</feature>
<keyword evidence="14" id="KW-1185">Reference proteome</keyword>
<evidence type="ECO:0000256" key="3">
    <source>
        <dbReference type="ARBA" id="ARBA00022927"/>
    </source>
</evidence>
<dbReference type="VEuPathDB" id="TriTrypDB:Lsey_0467_0040"/>
<dbReference type="GO" id="GO:0016560">
    <property type="term" value="P:protein import into peroxisome matrix, docking"/>
    <property type="evidence" value="ECO:0007669"/>
    <property type="project" value="UniProtKB-UniRule"/>
</dbReference>
<feature type="region of interest" description="Disordered" evidence="11">
    <location>
        <begin position="1"/>
        <end position="36"/>
    </location>
</feature>
<evidence type="ECO:0000259" key="12">
    <source>
        <dbReference type="Pfam" id="PF04695"/>
    </source>
</evidence>
<dbReference type="Pfam" id="PF04695">
    <property type="entry name" value="Pex14_N"/>
    <property type="match status" value="1"/>
</dbReference>
<dbReference type="GO" id="GO:0005778">
    <property type="term" value="C:peroxisomal membrane"/>
    <property type="evidence" value="ECO:0007669"/>
    <property type="project" value="UniProtKB-SubCell"/>
</dbReference>
<keyword evidence="3 10" id="KW-0653">Protein transport</keyword>
<proteinExistence type="inferred from homology"/>
<reference evidence="13 14" key="1">
    <citation type="journal article" date="2015" name="PLoS Pathog.">
        <title>Leptomonas seymouri: Adaptations to the Dixenous Life Cycle Analyzed by Genome Sequencing, Transcriptome Profiling and Co-infection with Leishmania donovani.</title>
        <authorList>
            <person name="Kraeva N."/>
            <person name="Butenko A."/>
            <person name="Hlavacova J."/>
            <person name="Kostygov A."/>
            <person name="Myskova J."/>
            <person name="Grybchuk D."/>
            <person name="Lestinova T."/>
            <person name="Votypka J."/>
            <person name="Volf P."/>
            <person name="Opperdoes F."/>
            <person name="Flegontov P."/>
            <person name="Lukes J."/>
            <person name="Yurchenko V."/>
        </authorList>
    </citation>
    <scope>NUCLEOTIDE SEQUENCE [LARGE SCALE GENOMIC DNA]</scope>
    <source>
        <strain evidence="13 14">ATCC 30220</strain>
    </source>
</reference>
<comment type="caution">
    <text evidence="13">The sequence shown here is derived from an EMBL/GenBank/DDBJ whole genome shotgun (WGS) entry which is preliminary data.</text>
</comment>
<evidence type="ECO:0000256" key="1">
    <source>
        <dbReference type="ARBA" id="ARBA00005443"/>
    </source>
</evidence>
<keyword evidence="2 10" id="KW-0813">Transport</keyword>
<feature type="region of interest" description="Disordered" evidence="11">
    <location>
        <begin position="99"/>
        <end position="149"/>
    </location>
</feature>
<sequence>MAVATTTTATTAQPPSPLPEPEQASPSQLDADPNVQSAVRFLQDPRVRNSPVESQIRFLKGKSMSDAQIKHAFSKVGRPVTPEKVASVRAPVRMNSSFADQTAANGPSHAMSTQLKSHPQFPVAPPPQPQYSQTLFPRTPLPLPEEPQTKGVDWRDVVIGTGAAILAGVAGYKLFNRYSPYEIRRKSDKKPSRTLRGPYSGRHRPNNGYSDSETDGSSFPPLTLQARPLPPPPPTDPAALGPDAAAATTAAAPGAEAGELKKLQTELDETKEALTNERKKCADLAVSSAKIRAEKQQLSRANDRLTQQVDALKKDVEKLEEEKATAAGGGRLTATEEEPPRAFYPSLTKEAEVARASTAAVSPVVEAPGTTATPAAPAPAPAAPTPAAAVPFAATTAAAVSMSPAAELPPAPSTALPATEPTVEVAPTPAPTTSAAEAAPTAVPEPTPVPVPAPAADAAVPLNLAAAVPPAFLTPDPINPADASVAPPN</sequence>
<evidence type="ECO:0000313" key="13">
    <source>
        <dbReference type="EMBL" id="KPI82980.1"/>
    </source>
</evidence>
<dbReference type="InterPro" id="IPR006785">
    <property type="entry name" value="Pex14_N"/>
</dbReference>
<comment type="similarity">
    <text evidence="1 10">Belongs to the peroxin-14 family.</text>
</comment>
<organism evidence="13 14">
    <name type="scientific">Leptomonas seymouri</name>
    <dbReference type="NCBI Taxonomy" id="5684"/>
    <lineage>
        <taxon>Eukaryota</taxon>
        <taxon>Discoba</taxon>
        <taxon>Euglenozoa</taxon>
        <taxon>Kinetoplastea</taxon>
        <taxon>Metakinetoplastina</taxon>
        <taxon>Trypanosomatida</taxon>
        <taxon>Trypanosomatidae</taxon>
        <taxon>Leishmaniinae</taxon>
        <taxon>Leptomonas</taxon>
    </lineage>
</organism>
<dbReference type="Proteomes" id="UP000038009">
    <property type="component" value="Unassembled WGS sequence"/>
</dbReference>
<feature type="region of interest" description="Disordered" evidence="11">
    <location>
        <begin position="319"/>
        <end position="343"/>
    </location>
</feature>
<evidence type="ECO:0000256" key="9">
    <source>
        <dbReference type="ARBA" id="ARBA00046271"/>
    </source>
</evidence>
<feature type="region of interest" description="Disordered" evidence="11">
    <location>
        <begin position="184"/>
        <end position="258"/>
    </location>
</feature>
<comment type="subcellular location">
    <subcellularLocation>
        <location evidence="9 10">Peroxisome membrane</location>
    </subcellularLocation>
</comment>
<evidence type="ECO:0000256" key="7">
    <source>
        <dbReference type="ARBA" id="ARBA00029502"/>
    </source>
</evidence>
<dbReference type="Gene3D" id="1.10.10.10">
    <property type="entry name" value="Winged helix-like DNA-binding domain superfamily/Winged helix DNA-binding domain"/>
    <property type="match status" value="1"/>
</dbReference>
<feature type="region of interest" description="Disordered" evidence="11">
    <location>
        <begin position="404"/>
        <end position="450"/>
    </location>
</feature>
<keyword evidence="6 10" id="KW-0576">Peroxisome</keyword>
<dbReference type="GO" id="GO:1990429">
    <property type="term" value="C:peroxisomal importomer complex"/>
    <property type="evidence" value="ECO:0007669"/>
    <property type="project" value="TreeGrafter"/>
</dbReference>
<dbReference type="InterPro" id="IPR036388">
    <property type="entry name" value="WH-like_DNA-bd_sf"/>
</dbReference>
<feature type="compositionally biased region" description="Polar residues" evidence="11">
    <location>
        <begin position="99"/>
        <end position="117"/>
    </location>
</feature>
<dbReference type="EMBL" id="LJSK01000467">
    <property type="protein sequence ID" value="KPI82980.1"/>
    <property type="molecule type" value="Genomic_DNA"/>
</dbReference>
<evidence type="ECO:0000256" key="4">
    <source>
        <dbReference type="ARBA" id="ARBA00023010"/>
    </source>
</evidence>
<keyword evidence="4" id="KW-0811">Translocation</keyword>
<feature type="region of interest" description="Disordered" evidence="11">
    <location>
        <begin position="365"/>
        <end position="386"/>
    </location>
</feature>
<gene>
    <name evidence="13" type="ORF">ABL78_8002</name>
</gene>
<feature type="compositionally biased region" description="Low complexity" evidence="11">
    <location>
        <begin position="413"/>
        <end position="442"/>
    </location>
</feature>
<dbReference type="InterPro" id="IPR025655">
    <property type="entry name" value="PEX14"/>
</dbReference>
<dbReference type="PANTHER" id="PTHR23058:SF0">
    <property type="entry name" value="PEROXISOMAL MEMBRANE PROTEIN PEX14"/>
    <property type="match status" value="1"/>
</dbReference>
<dbReference type="OMA" id="YSPYEFR"/>
<comment type="function">
    <text evidence="10">Component of the PEX13-PEX14 docking complex, a translocon channel that specifically mediates the import of peroxisomal cargo proteins bound to PEX5 receptor. The PEX13-PEX14 docking complex forms a large import pore which can be opened to a diameter of about 9 nm. Mechanistically, PEX5 receptor along with cargo proteins associates with the PEX14 subunit of the PEX13-PEX14 docking complex in the cytosol, leading to the insertion of the receptor into the organelle membrane with the concomitant translocation of the cargo into the peroxisome matrix.</text>
</comment>
<evidence type="ECO:0000313" key="14">
    <source>
        <dbReference type="Proteomes" id="UP000038009"/>
    </source>
</evidence>
<evidence type="ECO:0000256" key="11">
    <source>
        <dbReference type="SAM" id="MobiDB-lite"/>
    </source>
</evidence>
<dbReference type="OrthoDB" id="5549158at2759"/>
<name>A0A0N1PA53_LEPSE</name>
<feature type="compositionally biased region" description="Low complexity" evidence="11">
    <location>
        <begin position="1"/>
        <end position="12"/>
    </location>
</feature>
<feature type="domain" description="Peroxisome membrane anchor protein Pex14p N-terminal" evidence="12">
    <location>
        <begin position="32"/>
        <end position="74"/>
    </location>
</feature>
<dbReference type="GO" id="GO:0005102">
    <property type="term" value="F:signaling receptor binding"/>
    <property type="evidence" value="ECO:0007669"/>
    <property type="project" value="TreeGrafter"/>
</dbReference>
<protein>
    <recommendedName>
        <fullName evidence="7 10">Peroxisomal membrane protein PEX14</fullName>
    </recommendedName>
    <alternativeName>
        <fullName evidence="8 10">Peroxin-14</fullName>
    </alternativeName>
</protein>
<feature type="compositionally biased region" description="Polar residues" evidence="11">
    <location>
        <begin position="207"/>
        <end position="217"/>
    </location>
</feature>
<dbReference type="AlphaFoldDB" id="A0A0N1PA53"/>
<dbReference type="PANTHER" id="PTHR23058">
    <property type="entry name" value="PEROXISOMAL MEMBRANE PROTEIN PEX14"/>
    <property type="match status" value="1"/>
</dbReference>
<evidence type="ECO:0000256" key="6">
    <source>
        <dbReference type="ARBA" id="ARBA00023140"/>
    </source>
</evidence>
<accession>A0A0N1PA53</accession>
<keyword evidence="5 10" id="KW-0472">Membrane</keyword>
<evidence type="ECO:0000256" key="2">
    <source>
        <dbReference type="ARBA" id="ARBA00022448"/>
    </source>
</evidence>